<keyword evidence="2" id="KW-0732">Signal</keyword>
<dbReference type="EMBL" id="JAMZMK010010124">
    <property type="protein sequence ID" value="KAI7732870.1"/>
    <property type="molecule type" value="Genomic_DNA"/>
</dbReference>
<organism evidence="3 4">
    <name type="scientific">Ambrosia artemisiifolia</name>
    <name type="common">Common ragweed</name>
    <dbReference type="NCBI Taxonomy" id="4212"/>
    <lineage>
        <taxon>Eukaryota</taxon>
        <taxon>Viridiplantae</taxon>
        <taxon>Streptophyta</taxon>
        <taxon>Embryophyta</taxon>
        <taxon>Tracheophyta</taxon>
        <taxon>Spermatophyta</taxon>
        <taxon>Magnoliopsida</taxon>
        <taxon>eudicotyledons</taxon>
        <taxon>Gunneridae</taxon>
        <taxon>Pentapetalae</taxon>
        <taxon>asterids</taxon>
        <taxon>campanulids</taxon>
        <taxon>Asterales</taxon>
        <taxon>Asteraceae</taxon>
        <taxon>Asteroideae</taxon>
        <taxon>Heliantheae alliance</taxon>
        <taxon>Heliantheae</taxon>
        <taxon>Ambrosia</taxon>
    </lineage>
</organism>
<sequence length="97" mass="9743">MASIVKQGLALALIMLIVITSSFENISVVDARSPYIRARHLGTDCNSPKQGDVAGCGGGGGSGGSSRPGRPSGPAPGSSRCRKGCCGTNKMGKCICC</sequence>
<protein>
    <submittedName>
        <fullName evidence="3">Uncharacterized protein</fullName>
    </submittedName>
</protein>
<evidence type="ECO:0000313" key="3">
    <source>
        <dbReference type="EMBL" id="KAI7732870.1"/>
    </source>
</evidence>
<accession>A0AAD5C0V7</accession>
<gene>
    <name evidence="3" type="ORF">M8C21_015348</name>
</gene>
<dbReference type="AlphaFoldDB" id="A0AAD5C0V7"/>
<reference evidence="3" key="1">
    <citation type="submission" date="2022-06" db="EMBL/GenBank/DDBJ databases">
        <title>Uncovering the hologenomic basis of an extraordinary plant invasion.</title>
        <authorList>
            <person name="Bieker V.C."/>
            <person name="Martin M.D."/>
            <person name="Gilbert T."/>
            <person name="Hodgins K."/>
            <person name="Battlay P."/>
            <person name="Petersen B."/>
            <person name="Wilson J."/>
        </authorList>
    </citation>
    <scope>NUCLEOTIDE SEQUENCE</scope>
    <source>
        <strain evidence="3">AA19_3_7</strain>
        <tissue evidence="3">Leaf</tissue>
    </source>
</reference>
<proteinExistence type="predicted"/>
<name>A0AAD5C0V7_AMBAR</name>
<feature type="signal peptide" evidence="2">
    <location>
        <begin position="1"/>
        <end position="31"/>
    </location>
</feature>
<dbReference type="Proteomes" id="UP001206925">
    <property type="component" value="Unassembled WGS sequence"/>
</dbReference>
<feature type="compositionally biased region" description="Gly residues" evidence="1">
    <location>
        <begin position="54"/>
        <end position="66"/>
    </location>
</feature>
<comment type="caution">
    <text evidence="3">The sequence shown here is derived from an EMBL/GenBank/DDBJ whole genome shotgun (WGS) entry which is preliminary data.</text>
</comment>
<keyword evidence="4" id="KW-1185">Reference proteome</keyword>
<evidence type="ECO:0000256" key="2">
    <source>
        <dbReference type="SAM" id="SignalP"/>
    </source>
</evidence>
<feature type="chain" id="PRO_5042173415" evidence="2">
    <location>
        <begin position="32"/>
        <end position="97"/>
    </location>
</feature>
<evidence type="ECO:0000256" key="1">
    <source>
        <dbReference type="SAM" id="MobiDB-lite"/>
    </source>
</evidence>
<evidence type="ECO:0000313" key="4">
    <source>
        <dbReference type="Proteomes" id="UP001206925"/>
    </source>
</evidence>
<feature type="compositionally biased region" description="Low complexity" evidence="1">
    <location>
        <begin position="67"/>
        <end position="79"/>
    </location>
</feature>
<feature type="region of interest" description="Disordered" evidence="1">
    <location>
        <begin position="43"/>
        <end position="83"/>
    </location>
</feature>